<dbReference type="PANTHER" id="PTHR46224:SF64">
    <property type="entry name" value="IQ MOTIF AND ANKYRIN REPEAT DOMAIN-CONTAINING PROTEIN 1"/>
    <property type="match status" value="1"/>
</dbReference>
<accession>A0A6G1K9B2</accession>
<evidence type="ECO:0008006" key="3">
    <source>
        <dbReference type="Google" id="ProtNLM"/>
    </source>
</evidence>
<dbReference type="SUPFAM" id="SSF48403">
    <property type="entry name" value="Ankyrin repeat"/>
    <property type="match status" value="1"/>
</dbReference>
<name>A0A6G1K9B2_9PLEO</name>
<evidence type="ECO:0000313" key="1">
    <source>
        <dbReference type="EMBL" id="KAF2709052.1"/>
    </source>
</evidence>
<dbReference type="OrthoDB" id="3799861at2759"/>
<dbReference type="InterPro" id="IPR036770">
    <property type="entry name" value="Ankyrin_rpt-contain_sf"/>
</dbReference>
<keyword evidence="2" id="KW-1185">Reference proteome</keyword>
<organism evidence="1 2">
    <name type="scientific">Pleomassaria siparia CBS 279.74</name>
    <dbReference type="NCBI Taxonomy" id="1314801"/>
    <lineage>
        <taxon>Eukaryota</taxon>
        <taxon>Fungi</taxon>
        <taxon>Dikarya</taxon>
        <taxon>Ascomycota</taxon>
        <taxon>Pezizomycotina</taxon>
        <taxon>Dothideomycetes</taxon>
        <taxon>Pleosporomycetidae</taxon>
        <taxon>Pleosporales</taxon>
        <taxon>Pleomassariaceae</taxon>
        <taxon>Pleomassaria</taxon>
    </lineage>
</organism>
<dbReference type="Gene3D" id="1.25.40.20">
    <property type="entry name" value="Ankyrin repeat-containing domain"/>
    <property type="match status" value="1"/>
</dbReference>
<proteinExistence type="predicted"/>
<protein>
    <recommendedName>
        <fullName evidence="3">Ankyrin</fullName>
    </recommendedName>
</protein>
<dbReference type="InterPro" id="IPR051616">
    <property type="entry name" value="Cul2-RING_E3_ligase_SR"/>
</dbReference>
<sequence length="462" mass="51488">MSFADLPMELFRPILAEAMLIRGLQRALRLRLVNSVFSNEVLGLLPELRMLDSNQEYTRTIGEMGTLYLKRRLLSKQPSLSPRLDNIRRIASRFALEDDGDADNQDSYVNYISVLSSLVTRQGPCRMRDLFVLNVYAKEPSFDYDLLTAAAYTHRLTLVQELSEQEENTELEYGIVRVDFYDRFGTMGTPYAAAALSGNLSIIDHLLHKAEQHGRGPETIRWLLFEFASKIGAPRTVEHLWDAKWMAGLQSENLSVWKLFHDALSTPDLETFEFLMQIKASTPHPTLTKARLAFLAWHAARNGWEEMLVRLLALGAPVDYTDAWIYRAGALLHAACTSGTAAILRHILQHPVTLAGNEIGRSAQCGYFGSVKILIEHGANVNYRATQVGVEIKRLCGDRLAGLPPAPVVSAVLLEHEGLFRCLVQHGALLTGEIGGFLVKEAKARGLESMLALLAEYGVDIA</sequence>
<evidence type="ECO:0000313" key="2">
    <source>
        <dbReference type="Proteomes" id="UP000799428"/>
    </source>
</evidence>
<dbReference type="Proteomes" id="UP000799428">
    <property type="component" value="Unassembled WGS sequence"/>
</dbReference>
<dbReference type="PANTHER" id="PTHR46224">
    <property type="entry name" value="ANKYRIN REPEAT FAMILY PROTEIN"/>
    <property type="match status" value="1"/>
</dbReference>
<reference evidence="1" key="1">
    <citation type="journal article" date="2020" name="Stud. Mycol.">
        <title>101 Dothideomycetes genomes: a test case for predicting lifestyles and emergence of pathogens.</title>
        <authorList>
            <person name="Haridas S."/>
            <person name="Albert R."/>
            <person name="Binder M."/>
            <person name="Bloem J."/>
            <person name="Labutti K."/>
            <person name="Salamov A."/>
            <person name="Andreopoulos B."/>
            <person name="Baker S."/>
            <person name="Barry K."/>
            <person name="Bills G."/>
            <person name="Bluhm B."/>
            <person name="Cannon C."/>
            <person name="Castanera R."/>
            <person name="Culley D."/>
            <person name="Daum C."/>
            <person name="Ezra D."/>
            <person name="Gonzalez J."/>
            <person name="Henrissat B."/>
            <person name="Kuo A."/>
            <person name="Liang C."/>
            <person name="Lipzen A."/>
            <person name="Lutzoni F."/>
            <person name="Magnuson J."/>
            <person name="Mondo S."/>
            <person name="Nolan M."/>
            <person name="Ohm R."/>
            <person name="Pangilinan J."/>
            <person name="Park H.-J."/>
            <person name="Ramirez L."/>
            <person name="Alfaro M."/>
            <person name="Sun H."/>
            <person name="Tritt A."/>
            <person name="Yoshinaga Y."/>
            <person name="Zwiers L.-H."/>
            <person name="Turgeon B."/>
            <person name="Goodwin S."/>
            <person name="Spatafora J."/>
            <person name="Crous P."/>
            <person name="Grigoriev I."/>
        </authorList>
    </citation>
    <scope>NUCLEOTIDE SEQUENCE</scope>
    <source>
        <strain evidence="1">CBS 279.74</strain>
    </source>
</reference>
<dbReference type="EMBL" id="MU005771">
    <property type="protein sequence ID" value="KAF2709052.1"/>
    <property type="molecule type" value="Genomic_DNA"/>
</dbReference>
<gene>
    <name evidence="1" type="ORF">K504DRAFT_491660</name>
</gene>
<dbReference type="AlphaFoldDB" id="A0A6G1K9B2"/>